<feature type="domain" description="Nephrocystin 3-like N-terminal" evidence="4">
    <location>
        <begin position="190"/>
        <end position="358"/>
    </location>
</feature>
<dbReference type="SMART" id="SM00320">
    <property type="entry name" value="WD40"/>
    <property type="match status" value="5"/>
</dbReference>
<sequence length="1476" mass="166069">MEAVGVLANVIAIVDLSAKLGVICGEYIIKARNAKEDIRKLKEESDALARIISQVQDLLGLKSTDQSHGRQLNASETFRHDVKQCEKMLHELTERLAPGKSPSRVRMIGKSLKWPLTSTEVSQNVGSLRHWRDCFLAALQVDHMHLALQREDMEDIKSLPSAPGAAFDSYDNDSARFCHPDTRKELLRDILEWADDPDGRCIFWLRGPAGTGKSTISKTVAQMFADRGQLAASFFFNRTREGRNTAKPFVTTVARQIAGRVRTLKSPILRAINEDQDLPDRSLELQFSKLILEPLNSIELSGVTFPTLIMVVGALDECGFEHRSVVDESLDNSRQIVQILSRLATSCGVKARVFLTSRPEVPIRLGFLEDMPAGSHQDVALHEIPQPVIEHDIRAFVGTELEIIRVSHAITQDWPGEDVVTQLVEASVPLFIYASTICKFINDKRRRFRPQSQLDKVLRHNYGFRTGIEVTYKPIMDQLLEDLDDFERQELLAQFRKVVGAIILLADPLPIISLGVLLGVNNDEIRYILNSLHSVLEVPEDDQPERSIRLFHLSFREYLLQSHPGGDKSFWIDEKPKHNELFDCCLQVMIGRSGFGLRNDICRLDDPGVLRNEIPREKICQQIPRSLEYACRYWVTHLRESGSRIQVEDAVKVHDFLAQYLLYWLEAMSWLGLLHQTVGDLIVLEGMCSGLEVSSQSDALPFLKENEYAINLAPCQVYVSALLFAPRSSLVRQKFRREIPNWIVKMPEVAEDWDSTARTLHQYNSSVKDVAWSHDGQYIATITSDKEVDVWNATSGVLLGRNTEFGRINCITFTNRGMLIIGLVSGGILLWDWVSRLKTTFPVSYGEVIYVSAATTGKVLYALKDGDVYLMSETFDVIHTWHTVWRHSTISADGPDWELDFARLRWVHFPRNGEIIAIIPDTESNSICVYDTESGTLIHSLAAPKGQIFFEVTVSDEGILLATVGSGFFETIDDFDYWFKGVKGALFWDLNETNGSSWHSSPRFISSVRCRKPTISQHGLLACTGKGHLGIWEVLKDPQELAHTLEYGTCVAFSPNGQYLAVAKFNTVKIISIINLGFVKDAPRCTIDNDDDLDVNSQSLSPDGLRLAVVSTRGKLTLWHMGDNKEMRPETSIIDTPWNTPSNEGYGSAIAWSSDGTFLAVCVSAAFVVYECSACHLAILRAVSLKYETCWDGASSNFMFSPCGSYIAMTDGNKHHISLWSFPACTSLWSQAFRDPDDDCFGVTVVFSPDGAQLAISQGCNARLMDSNTGAVIWIRNFASLNVKFIRSLAFNSSGALMAVKVSLNKPLNLENDSRTLVKPDQMGFDKISASEEELDIFYKDESRTRLFVLDVSDRANVTIMKRGPYFEEVRYFGKMDFTLEDDFVITEDAWFSNIDGASEESNPQIVQHRPCNVRIVKHGHGGYWVTKFDRRLIHCPSSMAESIPPLNWELFPHRLYGYDSSRSTPFMIELACTQC</sequence>
<feature type="coiled-coil region" evidence="3">
    <location>
        <begin position="24"/>
        <end position="58"/>
    </location>
</feature>
<protein>
    <submittedName>
        <fullName evidence="5">Vegetative incompatibility protein het-e-1</fullName>
    </submittedName>
</protein>
<dbReference type="EMBL" id="VYYT01000854">
    <property type="protein sequence ID" value="KAK2728992.1"/>
    <property type="molecule type" value="Genomic_DNA"/>
</dbReference>
<dbReference type="SUPFAM" id="SSF50978">
    <property type="entry name" value="WD40 repeat-like"/>
    <property type="match status" value="1"/>
</dbReference>
<organism evidence="5 6">
    <name type="scientific">Colletotrichum kahawae</name>
    <name type="common">Coffee berry disease fungus</name>
    <dbReference type="NCBI Taxonomy" id="34407"/>
    <lineage>
        <taxon>Eukaryota</taxon>
        <taxon>Fungi</taxon>
        <taxon>Dikarya</taxon>
        <taxon>Ascomycota</taxon>
        <taxon>Pezizomycotina</taxon>
        <taxon>Sordariomycetes</taxon>
        <taxon>Hypocreomycetidae</taxon>
        <taxon>Glomerellales</taxon>
        <taxon>Glomerellaceae</taxon>
        <taxon>Colletotrichum</taxon>
        <taxon>Colletotrichum gloeosporioides species complex</taxon>
    </lineage>
</organism>
<feature type="repeat" description="WD" evidence="2">
    <location>
        <begin position="760"/>
        <end position="801"/>
    </location>
</feature>
<evidence type="ECO:0000259" key="4">
    <source>
        <dbReference type="Pfam" id="PF24883"/>
    </source>
</evidence>
<dbReference type="PROSITE" id="PS50294">
    <property type="entry name" value="WD_REPEATS_REGION"/>
    <property type="match status" value="1"/>
</dbReference>
<evidence type="ECO:0000256" key="1">
    <source>
        <dbReference type="ARBA" id="ARBA00022737"/>
    </source>
</evidence>
<dbReference type="PROSITE" id="PS50082">
    <property type="entry name" value="WD_REPEATS_2"/>
    <property type="match status" value="1"/>
</dbReference>
<proteinExistence type="predicted"/>
<dbReference type="InterPro" id="IPR027417">
    <property type="entry name" value="P-loop_NTPase"/>
</dbReference>
<evidence type="ECO:0000313" key="5">
    <source>
        <dbReference type="EMBL" id="KAK2728992.1"/>
    </source>
</evidence>
<reference evidence="5" key="1">
    <citation type="submission" date="2023-02" db="EMBL/GenBank/DDBJ databases">
        <title>Colletotrichum kahawae CIFC_Que2 genome sequencing and assembly.</title>
        <authorList>
            <person name="Baroncelli R."/>
        </authorList>
    </citation>
    <scope>NUCLEOTIDE SEQUENCE</scope>
    <source>
        <strain evidence="5">CIFC_Que2</strain>
    </source>
</reference>
<dbReference type="InterPro" id="IPR036322">
    <property type="entry name" value="WD40_repeat_dom_sf"/>
</dbReference>
<dbReference type="Pfam" id="PF00400">
    <property type="entry name" value="WD40"/>
    <property type="match status" value="1"/>
</dbReference>
<dbReference type="InterPro" id="IPR001680">
    <property type="entry name" value="WD40_rpt"/>
</dbReference>
<name>A0AAD9XY54_COLKA</name>
<dbReference type="SUPFAM" id="SSF50998">
    <property type="entry name" value="Quinoprotein alcohol dehydrogenase-like"/>
    <property type="match status" value="1"/>
</dbReference>
<dbReference type="InterPro" id="IPR011047">
    <property type="entry name" value="Quinoprotein_ADH-like_sf"/>
</dbReference>
<gene>
    <name evidence="5" type="ORF">CKAH01_10563</name>
</gene>
<accession>A0AAD9XY54</accession>
<dbReference type="PANTHER" id="PTHR10039:SF17">
    <property type="entry name" value="FUNGAL STAND N-TERMINAL GOODBYE DOMAIN-CONTAINING PROTEIN-RELATED"/>
    <property type="match status" value="1"/>
</dbReference>
<dbReference type="InterPro" id="IPR015943">
    <property type="entry name" value="WD40/YVTN_repeat-like_dom_sf"/>
</dbReference>
<dbReference type="InterPro" id="IPR056884">
    <property type="entry name" value="NPHP3-like_N"/>
</dbReference>
<evidence type="ECO:0000256" key="2">
    <source>
        <dbReference type="PROSITE-ProRule" id="PRU00221"/>
    </source>
</evidence>
<keyword evidence="1" id="KW-0677">Repeat</keyword>
<dbReference type="Pfam" id="PF24883">
    <property type="entry name" value="NPHP3_N"/>
    <property type="match status" value="1"/>
</dbReference>
<dbReference type="SUPFAM" id="SSF52540">
    <property type="entry name" value="P-loop containing nucleoside triphosphate hydrolases"/>
    <property type="match status" value="1"/>
</dbReference>
<dbReference type="PANTHER" id="PTHR10039">
    <property type="entry name" value="AMELOGENIN"/>
    <property type="match status" value="1"/>
</dbReference>
<evidence type="ECO:0000313" key="6">
    <source>
        <dbReference type="Proteomes" id="UP001281614"/>
    </source>
</evidence>
<keyword evidence="2" id="KW-0853">WD repeat</keyword>
<keyword evidence="3" id="KW-0175">Coiled coil</keyword>
<dbReference type="Gene3D" id="2.130.10.10">
    <property type="entry name" value="YVTN repeat-like/Quinoprotein amine dehydrogenase"/>
    <property type="match status" value="3"/>
</dbReference>
<comment type="caution">
    <text evidence="5">The sequence shown here is derived from an EMBL/GenBank/DDBJ whole genome shotgun (WGS) entry which is preliminary data.</text>
</comment>
<keyword evidence="6" id="KW-1185">Reference proteome</keyword>
<dbReference type="Proteomes" id="UP001281614">
    <property type="component" value="Unassembled WGS sequence"/>
</dbReference>
<evidence type="ECO:0000256" key="3">
    <source>
        <dbReference type="SAM" id="Coils"/>
    </source>
</evidence>